<evidence type="ECO:0000256" key="7">
    <source>
        <dbReference type="ARBA" id="ARBA00023237"/>
    </source>
</evidence>
<name>A0A3E5BRF9_9BACE</name>
<proteinExistence type="inferred from homology"/>
<dbReference type="AlphaFoldDB" id="A0A3E5BRF9"/>
<keyword evidence="4" id="KW-1134">Transmembrane beta strand</keyword>
<evidence type="ECO:0000313" key="10">
    <source>
        <dbReference type="Proteomes" id="UP000260983"/>
    </source>
</evidence>
<organism evidence="9 10">
    <name type="scientific">Bacteroides oleiciplenus</name>
    <dbReference type="NCBI Taxonomy" id="626931"/>
    <lineage>
        <taxon>Bacteria</taxon>
        <taxon>Pseudomonadati</taxon>
        <taxon>Bacteroidota</taxon>
        <taxon>Bacteroidia</taxon>
        <taxon>Bacteroidales</taxon>
        <taxon>Bacteroidaceae</taxon>
        <taxon>Bacteroides</taxon>
    </lineage>
</organism>
<keyword evidence="5" id="KW-0812">Transmembrane</keyword>
<dbReference type="GO" id="GO:0015288">
    <property type="term" value="F:porin activity"/>
    <property type="evidence" value="ECO:0007669"/>
    <property type="project" value="TreeGrafter"/>
</dbReference>
<keyword evidence="8" id="KW-0732">Signal</keyword>
<dbReference type="GO" id="GO:0009279">
    <property type="term" value="C:cell outer membrane"/>
    <property type="evidence" value="ECO:0007669"/>
    <property type="project" value="UniProtKB-SubCell"/>
</dbReference>
<dbReference type="GO" id="GO:1990281">
    <property type="term" value="C:efflux pump complex"/>
    <property type="evidence" value="ECO:0007669"/>
    <property type="project" value="TreeGrafter"/>
</dbReference>
<dbReference type="InterPro" id="IPR051906">
    <property type="entry name" value="TolC-like"/>
</dbReference>
<dbReference type="PANTHER" id="PTHR30026">
    <property type="entry name" value="OUTER MEMBRANE PROTEIN TOLC"/>
    <property type="match status" value="1"/>
</dbReference>
<reference evidence="9 10" key="1">
    <citation type="submission" date="2018-08" db="EMBL/GenBank/DDBJ databases">
        <title>A genome reference for cultivated species of the human gut microbiota.</title>
        <authorList>
            <person name="Zou Y."/>
            <person name="Xue W."/>
            <person name="Luo G."/>
        </authorList>
    </citation>
    <scope>NUCLEOTIDE SEQUENCE [LARGE SCALE GENOMIC DNA]</scope>
    <source>
        <strain evidence="9 10">OM05-15BH</strain>
    </source>
</reference>
<accession>A0A3E5BRF9</accession>
<dbReference type="Proteomes" id="UP000260983">
    <property type="component" value="Unassembled WGS sequence"/>
</dbReference>
<dbReference type="SUPFAM" id="SSF56954">
    <property type="entry name" value="Outer membrane efflux proteins (OEP)"/>
    <property type="match status" value="1"/>
</dbReference>
<feature type="chain" id="PRO_5017811294" evidence="8">
    <location>
        <begin position="25"/>
        <end position="428"/>
    </location>
</feature>
<comment type="subcellular location">
    <subcellularLocation>
        <location evidence="1">Cell outer membrane</location>
    </subcellularLocation>
</comment>
<evidence type="ECO:0000256" key="4">
    <source>
        <dbReference type="ARBA" id="ARBA00022452"/>
    </source>
</evidence>
<comment type="similarity">
    <text evidence="2">Belongs to the outer membrane factor (OMF) (TC 1.B.17) family.</text>
</comment>
<dbReference type="Pfam" id="PF02321">
    <property type="entry name" value="OEP"/>
    <property type="match status" value="1"/>
</dbReference>
<feature type="signal peptide" evidence="8">
    <location>
        <begin position="1"/>
        <end position="24"/>
    </location>
</feature>
<sequence>MKQKLIQNIFLLSIGFLCPFSVLAQRVATLDECLQMALANNVRMKNAANNQEISRQGSKEAFTKYFPTLSASGGGFIADKGLLQMELGPEMQMSFMKNGVLGGVSASMPLFAGGQIINGNKLAEVNLQVNRLQYNQSENEVKLTTESYYWQVVMLKEKLNTITVVETQLANLLKDVQASVDAGVTTRNDLLQIQLRQNETESSRIQVENALMLSRQVLAQYIGEESGRIDVAFSMDKDLPEHPRELYRTPEASLVLTNEYHLLQQKLKASKLQHRMTVGKYLPTVAIGGGYMYDNLMEKDHPFWMGFATVSVPLSGWWGGSHDIKKQKLQVRNAENQLVDQSELLVIRMQQNWNDLTDAYKQIQIALRSIEQATENLRLNTDYYKAGTCTMNDLLNAQTLFQQSKDRYVESYACYEVKCREYLQTTGR</sequence>
<evidence type="ECO:0000256" key="2">
    <source>
        <dbReference type="ARBA" id="ARBA00007613"/>
    </source>
</evidence>
<keyword evidence="6" id="KW-0472">Membrane</keyword>
<dbReference type="Gene3D" id="1.20.1600.10">
    <property type="entry name" value="Outer membrane efflux proteins (OEP)"/>
    <property type="match status" value="1"/>
</dbReference>
<evidence type="ECO:0000256" key="6">
    <source>
        <dbReference type="ARBA" id="ARBA00023136"/>
    </source>
</evidence>
<keyword evidence="7" id="KW-0998">Cell outer membrane</keyword>
<evidence type="ECO:0000313" key="9">
    <source>
        <dbReference type="EMBL" id="RGN40208.1"/>
    </source>
</evidence>
<dbReference type="EMBL" id="QSUL01000001">
    <property type="protein sequence ID" value="RGN40208.1"/>
    <property type="molecule type" value="Genomic_DNA"/>
</dbReference>
<gene>
    <name evidence="9" type="ORF">DXB65_00765</name>
</gene>
<dbReference type="InterPro" id="IPR003423">
    <property type="entry name" value="OMP_efflux"/>
</dbReference>
<dbReference type="GO" id="GO:0015562">
    <property type="term" value="F:efflux transmembrane transporter activity"/>
    <property type="evidence" value="ECO:0007669"/>
    <property type="project" value="InterPro"/>
</dbReference>
<dbReference type="PANTHER" id="PTHR30026:SF20">
    <property type="entry name" value="OUTER MEMBRANE PROTEIN TOLC"/>
    <property type="match status" value="1"/>
</dbReference>
<evidence type="ECO:0000256" key="5">
    <source>
        <dbReference type="ARBA" id="ARBA00022692"/>
    </source>
</evidence>
<dbReference type="RefSeq" id="WP_117723023.1">
    <property type="nucleotide sequence ID" value="NZ_QSUL01000001.1"/>
</dbReference>
<protein>
    <submittedName>
        <fullName evidence="9">TolC family protein</fullName>
    </submittedName>
</protein>
<evidence type="ECO:0000256" key="3">
    <source>
        <dbReference type="ARBA" id="ARBA00022448"/>
    </source>
</evidence>
<keyword evidence="3" id="KW-0813">Transport</keyword>
<evidence type="ECO:0000256" key="1">
    <source>
        <dbReference type="ARBA" id="ARBA00004442"/>
    </source>
</evidence>
<comment type="caution">
    <text evidence="9">The sequence shown here is derived from an EMBL/GenBank/DDBJ whole genome shotgun (WGS) entry which is preliminary data.</text>
</comment>
<evidence type="ECO:0000256" key="8">
    <source>
        <dbReference type="SAM" id="SignalP"/>
    </source>
</evidence>